<proteinExistence type="predicted"/>
<evidence type="ECO:0000313" key="6">
    <source>
        <dbReference type="Proteomes" id="UP000054908"/>
    </source>
</evidence>
<dbReference type="PROSITE" id="PS00041">
    <property type="entry name" value="HTH_ARAC_FAMILY_1"/>
    <property type="match status" value="1"/>
</dbReference>
<evidence type="ECO:0000256" key="3">
    <source>
        <dbReference type="ARBA" id="ARBA00023163"/>
    </source>
</evidence>
<dbReference type="PANTHER" id="PTHR46796">
    <property type="entry name" value="HTH-TYPE TRANSCRIPTIONAL ACTIVATOR RHAS-RELATED"/>
    <property type="match status" value="1"/>
</dbReference>
<dbReference type="PROSITE" id="PS01124">
    <property type="entry name" value="HTH_ARAC_FAMILY_2"/>
    <property type="match status" value="1"/>
</dbReference>
<dbReference type="InterPro" id="IPR009057">
    <property type="entry name" value="Homeodomain-like_sf"/>
</dbReference>
<dbReference type="Gene3D" id="1.10.10.60">
    <property type="entry name" value="Homeodomain-like"/>
    <property type="match status" value="1"/>
</dbReference>
<dbReference type="InterPro" id="IPR018060">
    <property type="entry name" value="HTH_AraC"/>
</dbReference>
<keyword evidence="3" id="KW-0804">Transcription</keyword>
<reference evidence="5 6" key="1">
    <citation type="submission" date="2015-11" db="EMBL/GenBank/DDBJ databases">
        <title>Genomic analysis of 38 Legionella species identifies large and diverse effector repertoires.</title>
        <authorList>
            <person name="Burstein D."/>
            <person name="Amaro F."/>
            <person name="Zusman T."/>
            <person name="Lifshitz Z."/>
            <person name="Cohen O."/>
            <person name="Gilbert J.A."/>
            <person name="Pupko T."/>
            <person name="Shuman H.A."/>
            <person name="Segal G."/>
        </authorList>
    </citation>
    <scope>NUCLEOTIDE SEQUENCE [LARGE SCALE GENOMIC DNA]</scope>
    <source>
        <strain evidence="5 6">PX-1-G2-E2</strain>
    </source>
</reference>
<dbReference type="Proteomes" id="UP000054908">
    <property type="component" value="Unassembled WGS sequence"/>
</dbReference>
<dbReference type="RefSeq" id="WP_058452737.1">
    <property type="nucleotide sequence ID" value="NZ_CAAAIB010000002.1"/>
</dbReference>
<dbReference type="InterPro" id="IPR018062">
    <property type="entry name" value="HTH_AraC-typ_CS"/>
</dbReference>
<evidence type="ECO:0000256" key="2">
    <source>
        <dbReference type="ARBA" id="ARBA00023125"/>
    </source>
</evidence>
<dbReference type="AlphaFoldDB" id="A0A0W0VZL8"/>
<dbReference type="SMART" id="SM00342">
    <property type="entry name" value="HTH_ARAC"/>
    <property type="match status" value="1"/>
</dbReference>
<keyword evidence="2" id="KW-0238">DNA-binding</keyword>
<evidence type="ECO:0000313" key="5">
    <source>
        <dbReference type="EMBL" id="KTD25632.1"/>
    </source>
</evidence>
<comment type="caution">
    <text evidence="5">The sequence shown here is derived from an EMBL/GenBank/DDBJ whole genome shotgun (WGS) entry which is preliminary data.</text>
</comment>
<dbReference type="PATRIC" id="fig|466.6.peg.2112"/>
<organism evidence="5 6">
    <name type="scientific">Legionella maceachernii</name>
    <dbReference type="NCBI Taxonomy" id="466"/>
    <lineage>
        <taxon>Bacteria</taxon>
        <taxon>Pseudomonadati</taxon>
        <taxon>Pseudomonadota</taxon>
        <taxon>Gammaproteobacteria</taxon>
        <taxon>Legionellales</taxon>
        <taxon>Legionellaceae</taxon>
        <taxon>Legionella</taxon>
    </lineage>
</organism>
<evidence type="ECO:0000259" key="4">
    <source>
        <dbReference type="PROSITE" id="PS01124"/>
    </source>
</evidence>
<keyword evidence="6" id="KW-1185">Reference proteome</keyword>
<dbReference type="SUPFAM" id="SSF46689">
    <property type="entry name" value="Homeodomain-like"/>
    <property type="match status" value="1"/>
</dbReference>
<dbReference type="Pfam" id="PF12833">
    <property type="entry name" value="HTH_18"/>
    <property type="match status" value="1"/>
</dbReference>
<dbReference type="OrthoDB" id="9809338at2"/>
<sequence>MQIYPVHPSLQLYVNSIEAHTTLSIEPYRVFPSLYPALGYQYEGELAVMDSLKGIHKLKKIGMTGLLLNSRDFQALSPNTKTILVKLYPWGIPKLFRESAHTLCNASIGLSEILDETFLHSLEEKIAYSRSPNEIVHKIQDFLLKQYSLNEDFEPKRIISIANTLSRQPHLIKISEIGAHYGYSQRTLERHFLNCVGITPKKFIISARFQQALESLKTAASWTELAQNLSYYDQSHFIKEFKQLTGMTPNQFLDKETTQ</sequence>
<dbReference type="InterPro" id="IPR050204">
    <property type="entry name" value="AraC_XylS_family_regulators"/>
</dbReference>
<protein>
    <submittedName>
        <fullName evidence="5">Transcriptional regulator OruR, AraC family</fullName>
    </submittedName>
</protein>
<dbReference type="EMBL" id="LNYL01000044">
    <property type="protein sequence ID" value="KTD25632.1"/>
    <property type="molecule type" value="Genomic_DNA"/>
</dbReference>
<dbReference type="GO" id="GO:0003700">
    <property type="term" value="F:DNA-binding transcription factor activity"/>
    <property type="evidence" value="ECO:0007669"/>
    <property type="project" value="InterPro"/>
</dbReference>
<keyword evidence="1" id="KW-0805">Transcription regulation</keyword>
<dbReference type="STRING" id="466.Lmac_1996"/>
<dbReference type="GO" id="GO:0043565">
    <property type="term" value="F:sequence-specific DNA binding"/>
    <property type="evidence" value="ECO:0007669"/>
    <property type="project" value="InterPro"/>
</dbReference>
<accession>A0A0W0VZL8</accession>
<feature type="domain" description="HTH araC/xylS-type" evidence="4">
    <location>
        <begin position="156"/>
        <end position="255"/>
    </location>
</feature>
<evidence type="ECO:0000256" key="1">
    <source>
        <dbReference type="ARBA" id="ARBA00023015"/>
    </source>
</evidence>
<gene>
    <name evidence="5" type="ORF">Lmac_1996</name>
</gene>
<dbReference type="PANTHER" id="PTHR46796:SF13">
    <property type="entry name" value="HTH-TYPE TRANSCRIPTIONAL ACTIVATOR RHAS"/>
    <property type="match status" value="1"/>
</dbReference>
<name>A0A0W0VZL8_9GAMM</name>